<feature type="compositionally biased region" description="Polar residues" evidence="8">
    <location>
        <begin position="46"/>
        <end position="59"/>
    </location>
</feature>
<dbReference type="PANTHER" id="PTHR19443:SF16">
    <property type="entry name" value="HEXOKINASE TYPE 1-RELATED"/>
    <property type="match status" value="1"/>
</dbReference>
<dbReference type="Pfam" id="PF00349">
    <property type="entry name" value="Hexokinase_1"/>
    <property type="match status" value="1"/>
</dbReference>
<dbReference type="Gene3D" id="3.30.420.40">
    <property type="match status" value="1"/>
</dbReference>
<comment type="similarity">
    <text evidence="7">Belongs to the hexokinase family.</text>
</comment>
<evidence type="ECO:0000313" key="10">
    <source>
        <dbReference type="EMBL" id="CAG9133275.1"/>
    </source>
</evidence>
<evidence type="ECO:0000256" key="8">
    <source>
        <dbReference type="SAM" id="MobiDB-lite"/>
    </source>
</evidence>
<comment type="catalytic activity">
    <reaction evidence="5">
        <text>D-fructose + ATP = D-fructose 6-phosphate + ADP + H(+)</text>
        <dbReference type="Rhea" id="RHEA:16125"/>
        <dbReference type="ChEBI" id="CHEBI:15378"/>
        <dbReference type="ChEBI" id="CHEBI:30616"/>
        <dbReference type="ChEBI" id="CHEBI:37721"/>
        <dbReference type="ChEBI" id="CHEBI:61527"/>
        <dbReference type="ChEBI" id="CHEBI:456216"/>
        <dbReference type="EC" id="2.7.1.1"/>
    </reaction>
    <physiologicalReaction direction="left-to-right" evidence="5">
        <dbReference type="Rhea" id="RHEA:16126"/>
    </physiologicalReaction>
</comment>
<evidence type="ECO:0000256" key="1">
    <source>
        <dbReference type="ARBA" id="ARBA00004888"/>
    </source>
</evidence>
<reference evidence="10" key="1">
    <citation type="submission" date="2020-11" db="EMBL/GenBank/DDBJ databases">
        <authorList>
            <person name="Whiteford S."/>
        </authorList>
    </citation>
    <scope>NUCLEOTIDE SEQUENCE</scope>
</reference>
<dbReference type="GO" id="GO:0001678">
    <property type="term" value="P:intracellular glucose homeostasis"/>
    <property type="evidence" value="ECO:0007669"/>
    <property type="project" value="InterPro"/>
</dbReference>
<comment type="catalytic activity">
    <reaction evidence="4">
        <text>a D-hexose + ATP = a D-hexose 6-phosphate + ADP + H(+)</text>
        <dbReference type="Rhea" id="RHEA:22740"/>
        <dbReference type="ChEBI" id="CHEBI:4194"/>
        <dbReference type="ChEBI" id="CHEBI:15378"/>
        <dbReference type="ChEBI" id="CHEBI:30616"/>
        <dbReference type="ChEBI" id="CHEBI:229467"/>
        <dbReference type="ChEBI" id="CHEBI:456216"/>
        <dbReference type="EC" id="2.7.1.1"/>
    </reaction>
    <physiologicalReaction direction="left-to-right" evidence="4">
        <dbReference type="Rhea" id="RHEA:22741"/>
    </physiologicalReaction>
</comment>
<dbReference type="GO" id="GO:0005524">
    <property type="term" value="F:ATP binding"/>
    <property type="evidence" value="ECO:0007669"/>
    <property type="project" value="UniProtKB-UniRule"/>
</dbReference>
<comment type="caution">
    <text evidence="10">The sequence shown here is derived from an EMBL/GenBank/DDBJ whole genome shotgun (WGS) entry which is preliminary data.</text>
</comment>
<keyword evidence="3 7" id="KW-0324">Glycolysis</keyword>
<evidence type="ECO:0000256" key="2">
    <source>
        <dbReference type="ARBA" id="ARBA00005028"/>
    </source>
</evidence>
<evidence type="ECO:0000256" key="6">
    <source>
        <dbReference type="ARBA" id="ARBA00048160"/>
    </source>
</evidence>
<evidence type="ECO:0000313" key="11">
    <source>
        <dbReference type="Proteomes" id="UP000653454"/>
    </source>
</evidence>
<dbReference type="InterPro" id="IPR019807">
    <property type="entry name" value="Hexokinase_BS"/>
</dbReference>
<keyword evidence="7" id="KW-0547">Nucleotide-binding</keyword>
<dbReference type="SUPFAM" id="SSF53067">
    <property type="entry name" value="Actin-like ATPase domain"/>
    <property type="match status" value="1"/>
</dbReference>
<keyword evidence="7" id="KW-0067">ATP-binding</keyword>
<dbReference type="GO" id="GO:0006096">
    <property type="term" value="P:glycolytic process"/>
    <property type="evidence" value="ECO:0007669"/>
    <property type="project" value="UniProtKB-KW"/>
</dbReference>
<comment type="catalytic activity">
    <reaction evidence="6">
        <text>D-glucose + ATP = D-glucose 6-phosphate + ADP + H(+)</text>
        <dbReference type="Rhea" id="RHEA:17825"/>
        <dbReference type="ChEBI" id="CHEBI:4167"/>
        <dbReference type="ChEBI" id="CHEBI:15378"/>
        <dbReference type="ChEBI" id="CHEBI:30616"/>
        <dbReference type="ChEBI" id="CHEBI:61548"/>
        <dbReference type="ChEBI" id="CHEBI:456216"/>
        <dbReference type="EC" id="2.7.1.1"/>
    </reaction>
    <physiologicalReaction direction="left-to-right" evidence="6">
        <dbReference type="Rhea" id="RHEA:17826"/>
    </physiologicalReaction>
</comment>
<dbReference type="GO" id="GO:0004340">
    <property type="term" value="F:glucokinase activity"/>
    <property type="evidence" value="ECO:0007669"/>
    <property type="project" value="TreeGrafter"/>
</dbReference>
<feature type="region of interest" description="Disordered" evidence="8">
    <location>
        <begin position="36"/>
        <end position="59"/>
    </location>
</feature>
<dbReference type="PROSITE" id="PS00378">
    <property type="entry name" value="HEXOKINASE_1"/>
    <property type="match status" value="1"/>
</dbReference>
<sequence length="175" mass="20599">MGVVINNLPKIREECEVLQMSDKQIKEIMSRCTRTSRRDCARTHTTRPPSSAGSHTSRTFQWQRRDQLQGAHNQPWENHFDMQSKIYAFQQYYDWHRDSPVRHIAECLANFMKEHNVYNERLALGFTFSFPLRQLGLTKGILQRWTKGFSCSGVVGEDVVSRIERRYCQTRGRSD</sequence>
<dbReference type="PANTHER" id="PTHR19443">
    <property type="entry name" value="HEXOKINASE"/>
    <property type="match status" value="1"/>
</dbReference>
<dbReference type="Proteomes" id="UP000653454">
    <property type="component" value="Unassembled WGS sequence"/>
</dbReference>
<evidence type="ECO:0000256" key="5">
    <source>
        <dbReference type="ARBA" id="ARBA00047905"/>
    </source>
</evidence>
<dbReference type="GO" id="GO:0008865">
    <property type="term" value="F:fructokinase activity"/>
    <property type="evidence" value="ECO:0007669"/>
    <property type="project" value="TreeGrafter"/>
</dbReference>
<protein>
    <recommendedName>
        <fullName evidence="7">Phosphotransferase</fullName>
        <ecNumber evidence="7">2.7.1.-</ecNumber>
    </recommendedName>
</protein>
<dbReference type="AlphaFoldDB" id="A0A8S4FXI0"/>
<dbReference type="InterPro" id="IPR043129">
    <property type="entry name" value="ATPase_NBD"/>
</dbReference>
<feature type="domain" description="Hexokinase N-terminal" evidence="9">
    <location>
        <begin position="79"/>
        <end position="167"/>
    </location>
</feature>
<keyword evidence="7" id="KW-0418">Kinase</keyword>
<name>A0A8S4FXI0_PLUXY</name>
<dbReference type="GO" id="GO:0006006">
    <property type="term" value="P:glucose metabolic process"/>
    <property type="evidence" value="ECO:0007669"/>
    <property type="project" value="TreeGrafter"/>
</dbReference>
<dbReference type="InterPro" id="IPR001312">
    <property type="entry name" value="Hexokinase"/>
</dbReference>
<dbReference type="InterPro" id="IPR022672">
    <property type="entry name" value="Hexokinase_N"/>
</dbReference>
<evidence type="ECO:0000256" key="7">
    <source>
        <dbReference type="RuleBase" id="RU362007"/>
    </source>
</evidence>
<comment type="pathway">
    <text evidence="1">Carbohydrate degradation; glycolysis; D-glyceraldehyde 3-phosphate and glycerone phosphate from D-glucose: step 1/4.</text>
</comment>
<proteinExistence type="inferred from homology"/>
<organism evidence="10 11">
    <name type="scientific">Plutella xylostella</name>
    <name type="common">Diamondback moth</name>
    <name type="synonym">Plutella maculipennis</name>
    <dbReference type="NCBI Taxonomy" id="51655"/>
    <lineage>
        <taxon>Eukaryota</taxon>
        <taxon>Metazoa</taxon>
        <taxon>Ecdysozoa</taxon>
        <taxon>Arthropoda</taxon>
        <taxon>Hexapoda</taxon>
        <taxon>Insecta</taxon>
        <taxon>Pterygota</taxon>
        <taxon>Neoptera</taxon>
        <taxon>Endopterygota</taxon>
        <taxon>Lepidoptera</taxon>
        <taxon>Glossata</taxon>
        <taxon>Ditrysia</taxon>
        <taxon>Yponomeutoidea</taxon>
        <taxon>Plutellidae</taxon>
        <taxon>Plutella</taxon>
    </lineage>
</organism>
<evidence type="ECO:0000256" key="3">
    <source>
        <dbReference type="ARBA" id="ARBA00023152"/>
    </source>
</evidence>
<dbReference type="GO" id="GO:0005829">
    <property type="term" value="C:cytosol"/>
    <property type="evidence" value="ECO:0007669"/>
    <property type="project" value="TreeGrafter"/>
</dbReference>
<gene>
    <name evidence="10" type="ORF">PLXY2_LOCUS11531</name>
</gene>
<evidence type="ECO:0000256" key="4">
    <source>
        <dbReference type="ARBA" id="ARBA00044613"/>
    </source>
</evidence>
<dbReference type="GO" id="GO:0005739">
    <property type="term" value="C:mitochondrion"/>
    <property type="evidence" value="ECO:0007669"/>
    <property type="project" value="TreeGrafter"/>
</dbReference>
<comment type="pathway">
    <text evidence="2">Carbohydrate metabolism; hexose metabolism.</text>
</comment>
<keyword evidence="7" id="KW-0808">Transferase</keyword>
<dbReference type="EMBL" id="CAJHNJ030000059">
    <property type="protein sequence ID" value="CAG9133275.1"/>
    <property type="molecule type" value="Genomic_DNA"/>
</dbReference>
<dbReference type="EC" id="2.7.1.-" evidence="7"/>
<evidence type="ECO:0000259" key="9">
    <source>
        <dbReference type="Pfam" id="PF00349"/>
    </source>
</evidence>
<keyword evidence="11" id="KW-1185">Reference proteome</keyword>
<accession>A0A8S4FXI0</accession>
<dbReference type="GO" id="GO:0005536">
    <property type="term" value="F:D-glucose binding"/>
    <property type="evidence" value="ECO:0007669"/>
    <property type="project" value="InterPro"/>
</dbReference>